<dbReference type="InterPro" id="IPR002100">
    <property type="entry name" value="TF_MADSbox"/>
</dbReference>
<dbReference type="OMA" id="IFAFRLQ"/>
<accession>A0A200RCF5</accession>
<dbReference type="FunCoup" id="A0A200RCF5">
    <property type="interactions" value="213"/>
</dbReference>
<dbReference type="SUPFAM" id="SSF55455">
    <property type="entry name" value="SRF-like"/>
    <property type="match status" value="1"/>
</dbReference>
<dbReference type="InterPro" id="IPR036879">
    <property type="entry name" value="TF_MADSbox_sf"/>
</dbReference>
<keyword evidence="6" id="KW-0175">Coiled coil</keyword>
<dbReference type="InterPro" id="IPR033896">
    <property type="entry name" value="MEF2-like_N"/>
</dbReference>
<keyword evidence="3" id="KW-0238">DNA-binding</keyword>
<dbReference type="Gene3D" id="3.40.1810.10">
    <property type="entry name" value="Transcription factor, MADS-box"/>
    <property type="match status" value="1"/>
</dbReference>
<dbReference type="PROSITE" id="PS00350">
    <property type="entry name" value="MADS_BOX_1"/>
    <property type="match status" value="1"/>
</dbReference>
<evidence type="ECO:0000259" key="7">
    <source>
        <dbReference type="PROSITE" id="PS50066"/>
    </source>
</evidence>
<dbReference type="GO" id="GO:0045944">
    <property type="term" value="P:positive regulation of transcription by RNA polymerase II"/>
    <property type="evidence" value="ECO:0007669"/>
    <property type="project" value="InterPro"/>
</dbReference>
<dbReference type="OrthoDB" id="1898716at2759"/>
<gene>
    <name evidence="9" type="ORF">BVC80_1195g29</name>
</gene>
<dbReference type="SMART" id="SM00432">
    <property type="entry name" value="MADS"/>
    <property type="match status" value="1"/>
</dbReference>
<dbReference type="GO" id="GO:0000977">
    <property type="term" value="F:RNA polymerase II transcription regulatory region sequence-specific DNA binding"/>
    <property type="evidence" value="ECO:0007669"/>
    <property type="project" value="InterPro"/>
</dbReference>
<evidence type="ECO:0000256" key="6">
    <source>
        <dbReference type="SAM" id="Coils"/>
    </source>
</evidence>
<sequence>MGRGKIEIKRIENATNRQVTYSKRRAGIMKKARELTVLCDAEVSLIMFSSTGKFSEYISPSSSLNPTKRIFDRYQQATGINLWNSHYESMQNNLNKLKEINNRLRREIRQRMGEDLEDLTMVELRGLEQNLESSLKVVRERKYHVLTTQTDTYKKKIRSHTETNHNLLREFEGGDHVDPHYALANNQEGDYEAALELANGGPNIFAFRLQPSQPNLHDGGGYGSHDLRLA</sequence>
<keyword evidence="2" id="KW-0805">Transcription regulation</keyword>
<organism evidence="9 10">
    <name type="scientific">Macleaya cordata</name>
    <name type="common">Five-seeded plume-poppy</name>
    <name type="synonym">Bocconia cordata</name>
    <dbReference type="NCBI Taxonomy" id="56857"/>
    <lineage>
        <taxon>Eukaryota</taxon>
        <taxon>Viridiplantae</taxon>
        <taxon>Streptophyta</taxon>
        <taxon>Embryophyta</taxon>
        <taxon>Tracheophyta</taxon>
        <taxon>Spermatophyta</taxon>
        <taxon>Magnoliopsida</taxon>
        <taxon>Ranunculales</taxon>
        <taxon>Papaveraceae</taxon>
        <taxon>Papaveroideae</taxon>
        <taxon>Macleaya</taxon>
    </lineage>
</organism>
<evidence type="ECO:0000313" key="9">
    <source>
        <dbReference type="EMBL" id="OVA20390.1"/>
    </source>
</evidence>
<dbReference type="InterPro" id="IPR002487">
    <property type="entry name" value="TF_Kbox"/>
</dbReference>
<evidence type="ECO:0000256" key="1">
    <source>
        <dbReference type="ARBA" id="ARBA00004123"/>
    </source>
</evidence>
<keyword evidence="10" id="KW-1185">Reference proteome</keyword>
<dbReference type="PROSITE" id="PS51297">
    <property type="entry name" value="K_BOX"/>
    <property type="match status" value="1"/>
</dbReference>
<dbReference type="PRINTS" id="PR00404">
    <property type="entry name" value="MADSDOMAIN"/>
</dbReference>
<dbReference type="PROSITE" id="PS50066">
    <property type="entry name" value="MADS_BOX_2"/>
    <property type="match status" value="1"/>
</dbReference>
<dbReference type="Proteomes" id="UP000195402">
    <property type="component" value="Unassembled WGS sequence"/>
</dbReference>
<dbReference type="Pfam" id="PF01486">
    <property type="entry name" value="K-box"/>
    <property type="match status" value="1"/>
</dbReference>
<keyword evidence="5" id="KW-0539">Nucleus</keyword>
<reference evidence="9 10" key="1">
    <citation type="journal article" date="2017" name="Mol. Plant">
        <title>The Genome of Medicinal Plant Macleaya cordata Provides New Insights into Benzylisoquinoline Alkaloids Metabolism.</title>
        <authorList>
            <person name="Liu X."/>
            <person name="Liu Y."/>
            <person name="Huang P."/>
            <person name="Ma Y."/>
            <person name="Qing Z."/>
            <person name="Tang Q."/>
            <person name="Cao H."/>
            <person name="Cheng P."/>
            <person name="Zheng Y."/>
            <person name="Yuan Z."/>
            <person name="Zhou Y."/>
            <person name="Liu J."/>
            <person name="Tang Z."/>
            <person name="Zhuo Y."/>
            <person name="Zhang Y."/>
            <person name="Yu L."/>
            <person name="Huang J."/>
            <person name="Yang P."/>
            <person name="Peng Q."/>
            <person name="Zhang J."/>
            <person name="Jiang W."/>
            <person name="Zhang Z."/>
            <person name="Lin K."/>
            <person name="Ro D.K."/>
            <person name="Chen X."/>
            <person name="Xiong X."/>
            <person name="Shang Y."/>
            <person name="Huang S."/>
            <person name="Zeng J."/>
        </authorList>
    </citation>
    <scope>NUCLEOTIDE SEQUENCE [LARGE SCALE GENOMIC DNA]</scope>
    <source>
        <strain evidence="10">cv. BLH2017</strain>
        <tissue evidence="9">Root</tissue>
    </source>
</reference>
<evidence type="ECO:0000256" key="2">
    <source>
        <dbReference type="ARBA" id="ARBA00023015"/>
    </source>
</evidence>
<dbReference type="InParanoid" id="A0A200RCF5"/>
<dbReference type="GO" id="GO:0005634">
    <property type="term" value="C:nucleus"/>
    <property type="evidence" value="ECO:0007669"/>
    <property type="project" value="UniProtKB-SubCell"/>
</dbReference>
<dbReference type="EMBL" id="MVGT01000132">
    <property type="protein sequence ID" value="OVA20390.1"/>
    <property type="molecule type" value="Genomic_DNA"/>
</dbReference>
<name>A0A200RCF5_MACCD</name>
<evidence type="ECO:0000259" key="8">
    <source>
        <dbReference type="PROSITE" id="PS51297"/>
    </source>
</evidence>
<comment type="subcellular location">
    <subcellularLocation>
        <location evidence="1">Nucleus</location>
    </subcellularLocation>
</comment>
<dbReference type="AlphaFoldDB" id="A0A200RCF5"/>
<feature type="coiled-coil region" evidence="6">
    <location>
        <begin position="87"/>
        <end position="114"/>
    </location>
</feature>
<dbReference type="CDD" id="cd00265">
    <property type="entry name" value="MADS_MEF2_like"/>
    <property type="match status" value="1"/>
</dbReference>
<feature type="domain" description="K-box" evidence="8">
    <location>
        <begin position="87"/>
        <end position="177"/>
    </location>
</feature>
<dbReference type="GO" id="GO:0046983">
    <property type="term" value="F:protein dimerization activity"/>
    <property type="evidence" value="ECO:0007669"/>
    <property type="project" value="InterPro"/>
</dbReference>
<keyword evidence="4" id="KW-0804">Transcription</keyword>
<evidence type="ECO:0000256" key="3">
    <source>
        <dbReference type="ARBA" id="ARBA00023125"/>
    </source>
</evidence>
<dbReference type="GO" id="GO:0003700">
    <property type="term" value="F:DNA-binding transcription factor activity"/>
    <property type="evidence" value="ECO:0007669"/>
    <property type="project" value="InterPro"/>
</dbReference>
<dbReference type="PANTHER" id="PTHR48019">
    <property type="entry name" value="SERUM RESPONSE FACTOR HOMOLOG"/>
    <property type="match status" value="1"/>
</dbReference>
<protein>
    <submittedName>
        <fullName evidence="9">Transcription factor</fullName>
    </submittedName>
</protein>
<evidence type="ECO:0000313" key="10">
    <source>
        <dbReference type="Proteomes" id="UP000195402"/>
    </source>
</evidence>
<feature type="domain" description="MADS-box" evidence="7">
    <location>
        <begin position="1"/>
        <end position="61"/>
    </location>
</feature>
<dbReference type="Pfam" id="PF00319">
    <property type="entry name" value="SRF-TF"/>
    <property type="match status" value="1"/>
</dbReference>
<proteinExistence type="predicted"/>
<evidence type="ECO:0000256" key="4">
    <source>
        <dbReference type="ARBA" id="ARBA00023163"/>
    </source>
</evidence>
<evidence type="ECO:0000256" key="5">
    <source>
        <dbReference type="ARBA" id="ARBA00023242"/>
    </source>
</evidence>
<dbReference type="InterPro" id="IPR050142">
    <property type="entry name" value="MADS-box/MEF2_TF"/>
</dbReference>
<comment type="caution">
    <text evidence="9">The sequence shown here is derived from an EMBL/GenBank/DDBJ whole genome shotgun (WGS) entry which is preliminary data.</text>
</comment>